<feature type="domain" description="AB hydrolase-1" evidence="2">
    <location>
        <begin position="23"/>
        <end position="253"/>
    </location>
</feature>
<dbReference type="InterPro" id="IPR000639">
    <property type="entry name" value="Epox_hydrolase-like"/>
</dbReference>
<dbReference type="Proteomes" id="UP000239047">
    <property type="component" value="Unassembled WGS sequence"/>
</dbReference>
<evidence type="ECO:0000259" key="2">
    <source>
        <dbReference type="Pfam" id="PF00561"/>
    </source>
</evidence>
<sequence length="268" mass="30483">MGHYVEVEQDVKLFVEDIGEGQPVIFLHGWPVNHKMFEYQINDLVEEGYRFIGIDQRGYGKSDRPDSGYDYDRKADDVRAVIEYLQLEDAVLAGFSMGGPVALRYMARHKEYQISKLLLLAPAAPRFTKTDDFSLGIEKSEIDGMIESIKQDRPAFLKEFGDQFFYQEPSEPFKQWFGTLGLEASAHGTINSAQALRDEDGRSDLAAVNVPVLLLHGEKDEICPIDFSTLLEEQLANAKLIKIENSGHGFIFEQKEKVNQEILRFLKN</sequence>
<accession>A0A2S5G9U3</accession>
<gene>
    <name evidence="3" type="ORF">C4B60_14575</name>
</gene>
<dbReference type="OrthoDB" id="9773293at2"/>
<proteinExistence type="predicted"/>
<dbReference type="Pfam" id="PF00561">
    <property type="entry name" value="Abhydrolase_1"/>
    <property type="match status" value="1"/>
</dbReference>
<evidence type="ECO:0000256" key="1">
    <source>
        <dbReference type="ARBA" id="ARBA00022801"/>
    </source>
</evidence>
<dbReference type="Gene3D" id="3.40.50.1820">
    <property type="entry name" value="alpha/beta hydrolase"/>
    <property type="match status" value="1"/>
</dbReference>
<dbReference type="PRINTS" id="PR00412">
    <property type="entry name" value="EPOXHYDRLASE"/>
</dbReference>
<dbReference type="PANTHER" id="PTHR43798">
    <property type="entry name" value="MONOACYLGLYCEROL LIPASE"/>
    <property type="match status" value="1"/>
</dbReference>
<evidence type="ECO:0000313" key="3">
    <source>
        <dbReference type="EMBL" id="PPA69758.1"/>
    </source>
</evidence>
<dbReference type="InterPro" id="IPR000073">
    <property type="entry name" value="AB_hydrolase_1"/>
</dbReference>
<keyword evidence="4" id="KW-1185">Reference proteome</keyword>
<evidence type="ECO:0000313" key="4">
    <source>
        <dbReference type="Proteomes" id="UP000239047"/>
    </source>
</evidence>
<protein>
    <submittedName>
        <fullName evidence="3">Alpha/beta hydrolase</fullName>
    </submittedName>
</protein>
<dbReference type="SUPFAM" id="SSF53474">
    <property type="entry name" value="alpha/beta-Hydrolases"/>
    <property type="match status" value="1"/>
</dbReference>
<dbReference type="PRINTS" id="PR00111">
    <property type="entry name" value="ABHYDROLASE"/>
</dbReference>
<dbReference type="GO" id="GO:0016020">
    <property type="term" value="C:membrane"/>
    <property type="evidence" value="ECO:0007669"/>
    <property type="project" value="TreeGrafter"/>
</dbReference>
<dbReference type="AlphaFoldDB" id="A0A2S5G9U3"/>
<dbReference type="InterPro" id="IPR029058">
    <property type="entry name" value="AB_hydrolase_fold"/>
</dbReference>
<name>A0A2S5G9U3_9BACL</name>
<dbReference type="InterPro" id="IPR050266">
    <property type="entry name" value="AB_hydrolase_sf"/>
</dbReference>
<keyword evidence="1 3" id="KW-0378">Hydrolase</keyword>
<dbReference type="PANTHER" id="PTHR43798:SF31">
    <property type="entry name" value="AB HYDROLASE SUPERFAMILY PROTEIN YCLE"/>
    <property type="match status" value="1"/>
</dbReference>
<reference evidence="3 4" key="1">
    <citation type="submission" date="2018-02" db="EMBL/GenBank/DDBJ databases">
        <title>Jeotgalibacillus proteolyticum sp. nov. a protease producing bacterium isolated from ocean sediments of Laizhou Bay.</title>
        <authorList>
            <person name="Li Y."/>
        </authorList>
    </citation>
    <scope>NUCLEOTIDE SEQUENCE [LARGE SCALE GENOMIC DNA]</scope>
    <source>
        <strain evidence="3 4">22-7</strain>
    </source>
</reference>
<comment type="caution">
    <text evidence="3">The sequence shown here is derived from an EMBL/GenBank/DDBJ whole genome shotgun (WGS) entry which is preliminary data.</text>
</comment>
<dbReference type="EMBL" id="PREZ01000005">
    <property type="protein sequence ID" value="PPA69758.1"/>
    <property type="molecule type" value="Genomic_DNA"/>
</dbReference>
<dbReference type="GO" id="GO:0016787">
    <property type="term" value="F:hydrolase activity"/>
    <property type="evidence" value="ECO:0007669"/>
    <property type="project" value="UniProtKB-KW"/>
</dbReference>
<organism evidence="3 4">
    <name type="scientific">Jeotgalibacillus proteolyticus</name>
    <dbReference type="NCBI Taxonomy" id="2082395"/>
    <lineage>
        <taxon>Bacteria</taxon>
        <taxon>Bacillati</taxon>
        <taxon>Bacillota</taxon>
        <taxon>Bacilli</taxon>
        <taxon>Bacillales</taxon>
        <taxon>Caryophanaceae</taxon>
        <taxon>Jeotgalibacillus</taxon>
    </lineage>
</organism>
<dbReference type="RefSeq" id="WP_104058751.1">
    <property type="nucleotide sequence ID" value="NZ_PREZ01000005.1"/>
</dbReference>